<evidence type="ECO:0000256" key="3">
    <source>
        <dbReference type="ARBA" id="ARBA00022723"/>
    </source>
</evidence>
<evidence type="ECO:0000256" key="2">
    <source>
        <dbReference type="ARBA" id="ARBA00013081"/>
    </source>
</evidence>
<keyword evidence="11" id="KW-1185">Reference proteome</keyword>
<name>A0ABR4GNG4_9EURO</name>
<keyword evidence="6" id="KW-0464">Manganese</keyword>
<dbReference type="SMART" id="SM00156">
    <property type="entry name" value="PP2Ac"/>
    <property type="match status" value="1"/>
</dbReference>
<gene>
    <name evidence="10" type="ORF">BJX66DRAFT_321576</name>
</gene>
<dbReference type="InterPro" id="IPR029052">
    <property type="entry name" value="Metallo-depent_PP-like"/>
</dbReference>
<dbReference type="Proteomes" id="UP001610563">
    <property type="component" value="Unassembled WGS sequence"/>
</dbReference>
<keyword evidence="3" id="KW-0479">Metal-binding</keyword>
<evidence type="ECO:0000313" key="11">
    <source>
        <dbReference type="Proteomes" id="UP001610563"/>
    </source>
</evidence>
<dbReference type="InterPro" id="IPR031675">
    <property type="entry name" value="STPPase_N"/>
</dbReference>
<dbReference type="InterPro" id="IPR006186">
    <property type="entry name" value="Ser/Thr-sp_prot-phosphatase"/>
</dbReference>
<sequence>MVQPAEQHIRNLCTEAREIFLAGPMLLELEAPINGDYSYCVVGDIHGHYNDLLRVFEHGGPPRKAKYIFLGNYIDYGEQSIEVLCLVLAYKILYADSIFLLRGIHECADMSRTGGFYDECKKRYNTDLWRTFIDIFNCMPVAALIEEKIFCVHRGLSPDLDSMEQIRQLARPTDARHPLHRSGLAFGPDVISQFLQDHDMELIVRGHEIVDGGYQFFANLQFVTLFSAANFQGDEGNKAAIMCVDKELRCSFQVRIPLARDLLPG</sequence>
<dbReference type="PANTHER" id="PTHR11668:SF300">
    <property type="entry name" value="SERINE_THREONINE-PROTEIN PHOSPHATASE"/>
    <property type="match status" value="1"/>
</dbReference>
<comment type="catalytic activity">
    <reaction evidence="8">
        <text>O-phospho-L-threonyl-[protein] + H2O = L-threonyl-[protein] + phosphate</text>
        <dbReference type="Rhea" id="RHEA:47004"/>
        <dbReference type="Rhea" id="RHEA-COMP:11060"/>
        <dbReference type="Rhea" id="RHEA-COMP:11605"/>
        <dbReference type="ChEBI" id="CHEBI:15377"/>
        <dbReference type="ChEBI" id="CHEBI:30013"/>
        <dbReference type="ChEBI" id="CHEBI:43474"/>
        <dbReference type="ChEBI" id="CHEBI:61977"/>
        <dbReference type="EC" id="3.1.3.16"/>
    </reaction>
</comment>
<protein>
    <recommendedName>
        <fullName evidence="2">protein-serine/threonine phosphatase</fullName>
        <ecNumber evidence="2">3.1.3.16</ecNumber>
    </recommendedName>
</protein>
<comment type="cofactor">
    <cofactor evidence="1">
        <name>Mn(2+)</name>
        <dbReference type="ChEBI" id="CHEBI:29035"/>
    </cofactor>
</comment>
<comment type="caution">
    <text evidence="10">The sequence shown here is derived from an EMBL/GenBank/DDBJ whole genome shotgun (WGS) entry which is preliminary data.</text>
</comment>
<evidence type="ECO:0000256" key="8">
    <source>
        <dbReference type="ARBA" id="ARBA00048336"/>
    </source>
</evidence>
<reference evidence="10 11" key="1">
    <citation type="submission" date="2024-07" db="EMBL/GenBank/DDBJ databases">
        <title>Section-level genome sequencing and comparative genomics of Aspergillus sections Usti and Cavernicolus.</title>
        <authorList>
            <consortium name="Lawrence Berkeley National Laboratory"/>
            <person name="Nybo J.L."/>
            <person name="Vesth T.C."/>
            <person name="Theobald S."/>
            <person name="Frisvad J.C."/>
            <person name="Larsen T.O."/>
            <person name="Kjaerboelling I."/>
            <person name="Rothschild-Mancinelli K."/>
            <person name="Lyhne E.K."/>
            <person name="Kogle M.E."/>
            <person name="Barry K."/>
            <person name="Clum A."/>
            <person name="Na H."/>
            <person name="Ledsgaard L."/>
            <person name="Lin J."/>
            <person name="Lipzen A."/>
            <person name="Kuo A."/>
            <person name="Riley R."/>
            <person name="Mondo S."/>
            <person name="Labutti K."/>
            <person name="Haridas S."/>
            <person name="Pangalinan J."/>
            <person name="Salamov A.A."/>
            <person name="Simmons B.A."/>
            <person name="Magnuson J.K."/>
            <person name="Chen J."/>
            <person name="Drula E."/>
            <person name="Henrissat B."/>
            <person name="Wiebenga A."/>
            <person name="Lubbers R.J."/>
            <person name="Gomes A.C."/>
            <person name="Makela M.R."/>
            <person name="Stajich J."/>
            <person name="Grigoriev I.V."/>
            <person name="Mortensen U.H."/>
            <person name="De Vries R.P."/>
            <person name="Baker S.E."/>
            <person name="Andersen M.R."/>
        </authorList>
    </citation>
    <scope>NUCLEOTIDE SEQUENCE [LARGE SCALE GENOMIC DNA]</scope>
    <source>
        <strain evidence="10 11">CBS 209.92</strain>
    </source>
</reference>
<proteinExistence type="predicted"/>
<evidence type="ECO:0000256" key="5">
    <source>
        <dbReference type="ARBA" id="ARBA00022912"/>
    </source>
</evidence>
<evidence type="ECO:0000256" key="1">
    <source>
        <dbReference type="ARBA" id="ARBA00001936"/>
    </source>
</evidence>
<dbReference type="InterPro" id="IPR050341">
    <property type="entry name" value="PP1_catalytic_subunit"/>
</dbReference>
<dbReference type="EMBL" id="JBFTWV010000003">
    <property type="protein sequence ID" value="KAL2800619.1"/>
    <property type="molecule type" value="Genomic_DNA"/>
</dbReference>
<dbReference type="PANTHER" id="PTHR11668">
    <property type="entry name" value="SERINE/THREONINE PROTEIN PHOSPHATASE"/>
    <property type="match status" value="1"/>
</dbReference>
<feature type="domain" description="Serine/threonine specific protein phosphatases" evidence="9">
    <location>
        <begin position="4"/>
        <end position="259"/>
    </location>
</feature>
<evidence type="ECO:0000256" key="6">
    <source>
        <dbReference type="ARBA" id="ARBA00023211"/>
    </source>
</evidence>
<keyword evidence="5" id="KW-0904">Protein phosphatase</keyword>
<dbReference type="InterPro" id="IPR004843">
    <property type="entry name" value="Calcineurin-like_PHP"/>
</dbReference>
<dbReference type="Gene3D" id="3.60.21.10">
    <property type="match status" value="1"/>
</dbReference>
<evidence type="ECO:0000256" key="7">
    <source>
        <dbReference type="ARBA" id="ARBA00047761"/>
    </source>
</evidence>
<comment type="catalytic activity">
    <reaction evidence="7">
        <text>O-phospho-L-seryl-[protein] + H2O = L-seryl-[protein] + phosphate</text>
        <dbReference type="Rhea" id="RHEA:20629"/>
        <dbReference type="Rhea" id="RHEA-COMP:9863"/>
        <dbReference type="Rhea" id="RHEA-COMP:11604"/>
        <dbReference type="ChEBI" id="CHEBI:15377"/>
        <dbReference type="ChEBI" id="CHEBI:29999"/>
        <dbReference type="ChEBI" id="CHEBI:43474"/>
        <dbReference type="ChEBI" id="CHEBI:83421"/>
        <dbReference type="EC" id="3.1.3.16"/>
    </reaction>
</comment>
<organism evidence="10 11">
    <name type="scientific">Aspergillus keveii</name>
    <dbReference type="NCBI Taxonomy" id="714993"/>
    <lineage>
        <taxon>Eukaryota</taxon>
        <taxon>Fungi</taxon>
        <taxon>Dikarya</taxon>
        <taxon>Ascomycota</taxon>
        <taxon>Pezizomycotina</taxon>
        <taxon>Eurotiomycetes</taxon>
        <taxon>Eurotiomycetidae</taxon>
        <taxon>Eurotiales</taxon>
        <taxon>Aspergillaceae</taxon>
        <taxon>Aspergillus</taxon>
        <taxon>Aspergillus subgen. Nidulantes</taxon>
    </lineage>
</organism>
<dbReference type="PRINTS" id="PR00114">
    <property type="entry name" value="STPHPHTASE"/>
</dbReference>
<keyword evidence="4" id="KW-0378">Hydrolase</keyword>
<accession>A0ABR4GNG4</accession>
<dbReference type="Pfam" id="PF16891">
    <property type="entry name" value="STPPase_N"/>
    <property type="match status" value="1"/>
</dbReference>
<evidence type="ECO:0000256" key="4">
    <source>
        <dbReference type="ARBA" id="ARBA00022801"/>
    </source>
</evidence>
<dbReference type="Pfam" id="PF00149">
    <property type="entry name" value="Metallophos"/>
    <property type="match status" value="1"/>
</dbReference>
<evidence type="ECO:0000259" key="9">
    <source>
        <dbReference type="SMART" id="SM00156"/>
    </source>
</evidence>
<dbReference type="SUPFAM" id="SSF56300">
    <property type="entry name" value="Metallo-dependent phosphatases"/>
    <property type="match status" value="1"/>
</dbReference>
<evidence type="ECO:0000313" key="10">
    <source>
        <dbReference type="EMBL" id="KAL2800619.1"/>
    </source>
</evidence>
<dbReference type="EC" id="3.1.3.16" evidence="2"/>